<dbReference type="PROSITE" id="PS51725">
    <property type="entry name" value="ABM"/>
    <property type="match status" value="1"/>
</dbReference>
<dbReference type="PANTHER" id="PTHR33336">
    <property type="entry name" value="QUINOL MONOOXYGENASE YGIN-RELATED"/>
    <property type="match status" value="1"/>
</dbReference>
<dbReference type="EMBL" id="CP015581">
    <property type="protein sequence ID" value="ARU98581.1"/>
    <property type="molecule type" value="Genomic_DNA"/>
</dbReference>
<protein>
    <recommendedName>
        <fullName evidence="1">ABM domain-containing protein</fullName>
    </recommendedName>
</protein>
<dbReference type="InterPro" id="IPR007138">
    <property type="entry name" value="ABM_dom"/>
</dbReference>
<dbReference type="RefSeq" id="WP_087488908.1">
    <property type="nucleotide sequence ID" value="NZ_CP015579.1"/>
</dbReference>
<dbReference type="InterPro" id="IPR011008">
    <property type="entry name" value="Dimeric_a/b-barrel"/>
</dbReference>
<dbReference type="AlphaFoldDB" id="A0A1Y0LKF7"/>
<gene>
    <name evidence="2" type="ORF">A7K98_12690</name>
    <name evidence="3" type="ORF">A7K99_12680</name>
</gene>
<accession>A0A1Y0LKF7</accession>
<dbReference type="KEGG" id="tci:A7K98_12690"/>
<evidence type="ECO:0000313" key="2">
    <source>
        <dbReference type="EMBL" id="ARU94543.1"/>
    </source>
</evidence>
<dbReference type="Pfam" id="PF03992">
    <property type="entry name" value="ABM"/>
    <property type="match status" value="1"/>
</dbReference>
<dbReference type="EMBL" id="CP015579">
    <property type="protein sequence ID" value="ARU94543.1"/>
    <property type="molecule type" value="Genomic_DNA"/>
</dbReference>
<proteinExistence type="predicted"/>
<dbReference type="InterPro" id="IPR050744">
    <property type="entry name" value="AI-2_Isomerase_LsrG"/>
</dbReference>
<evidence type="ECO:0000313" key="3">
    <source>
        <dbReference type="EMBL" id="ARU98581.1"/>
    </source>
</evidence>
<name>A0A1Y0LKF7_TATCI</name>
<sequence length="115" mass="12958">MSDNQLILPAVDAGETGPYAVTGSAIARPGLEDALEQQLLSLVAPTRAEPGVLAYHVHRSRSQREKFVFYEVWESAEALQQHLQQPYIQAFLASRFEWLDGDMQVTFLKMSSDYQ</sequence>
<dbReference type="OrthoDB" id="9812192at2"/>
<reference evidence="4 5" key="1">
    <citation type="submission" date="2016-05" db="EMBL/GenBank/DDBJ databases">
        <title>Complete genome sequence of two 2,5-diketo-D-glunonic acid producing strain Tatumella citrea.</title>
        <authorList>
            <person name="Duan C."/>
            <person name="Yang J."/>
            <person name="Yang S."/>
        </authorList>
    </citation>
    <scope>NUCLEOTIDE SEQUENCE [LARGE SCALE GENOMIC DNA]</scope>
    <source>
        <strain evidence="3 4">ATCC 39140</strain>
        <strain evidence="2 5">DSM 13699</strain>
    </source>
</reference>
<dbReference type="Proteomes" id="UP000195814">
    <property type="component" value="Chromosome"/>
</dbReference>
<dbReference type="Proteomes" id="UP000195729">
    <property type="component" value="Chromosome"/>
</dbReference>
<evidence type="ECO:0000313" key="4">
    <source>
        <dbReference type="Proteomes" id="UP000195729"/>
    </source>
</evidence>
<dbReference type="PANTHER" id="PTHR33336:SF3">
    <property type="entry name" value="ABM DOMAIN-CONTAINING PROTEIN"/>
    <property type="match status" value="1"/>
</dbReference>
<organism evidence="2 5">
    <name type="scientific">Tatumella citrea</name>
    <name type="common">Pantoea citrea</name>
    <dbReference type="NCBI Taxonomy" id="53336"/>
    <lineage>
        <taxon>Bacteria</taxon>
        <taxon>Pseudomonadati</taxon>
        <taxon>Pseudomonadota</taxon>
        <taxon>Gammaproteobacteria</taxon>
        <taxon>Enterobacterales</taxon>
        <taxon>Erwiniaceae</taxon>
        <taxon>Tatumella</taxon>
    </lineage>
</organism>
<dbReference type="SUPFAM" id="SSF54909">
    <property type="entry name" value="Dimeric alpha+beta barrel"/>
    <property type="match status" value="1"/>
</dbReference>
<dbReference type="Gene3D" id="3.30.70.100">
    <property type="match status" value="1"/>
</dbReference>
<evidence type="ECO:0000259" key="1">
    <source>
        <dbReference type="PROSITE" id="PS51725"/>
    </source>
</evidence>
<keyword evidence="4" id="KW-1185">Reference proteome</keyword>
<feature type="domain" description="ABM" evidence="1">
    <location>
        <begin position="19"/>
        <end position="107"/>
    </location>
</feature>
<evidence type="ECO:0000313" key="5">
    <source>
        <dbReference type="Proteomes" id="UP000195814"/>
    </source>
</evidence>
<dbReference type="GO" id="GO:0003824">
    <property type="term" value="F:catalytic activity"/>
    <property type="evidence" value="ECO:0007669"/>
    <property type="project" value="TreeGrafter"/>
</dbReference>